<dbReference type="SUPFAM" id="SSF52540">
    <property type="entry name" value="P-loop containing nucleoside triphosphate hydrolases"/>
    <property type="match status" value="2"/>
</dbReference>
<feature type="coiled-coil region" evidence="15">
    <location>
        <begin position="948"/>
        <end position="1071"/>
    </location>
</feature>
<evidence type="ECO:0000256" key="9">
    <source>
        <dbReference type="ARBA" id="ARBA00022801"/>
    </source>
</evidence>
<protein>
    <recommendedName>
        <fullName evidence="5">DNA repair protein RAD50</fullName>
    </recommendedName>
</protein>
<evidence type="ECO:0000256" key="4">
    <source>
        <dbReference type="ARBA" id="ARBA00009439"/>
    </source>
</evidence>
<evidence type="ECO:0000256" key="8">
    <source>
        <dbReference type="ARBA" id="ARBA00022763"/>
    </source>
</evidence>
<dbReference type="FunFam" id="3.40.50.300:FF:000947">
    <property type="entry name" value="DNA repair protein RAD50"/>
    <property type="match status" value="1"/>
</dbReference>
<evidence type="ECO:0000256" key="2">
    <source>
        <dbReference type="ARBA" id="ARBA00004123"/>
    </source>
</evidence>
<dbReference type="GO" id="GO:0043047">
    <property type="term" value="F:single-stranded telomeric DNA binding"/>
    <property type="evidence" value="ECO:0007669"/>
    <property type="project" value="TreeGrafter"/>
</dbReference>
<dbReference type="EMBL" id="LFZO01000033">
    <property type="protein sequence ID" value="KXT16606.1"/>
    <property type="molecule type" value="Genomic_DNA"/>
</dbReference>
<evidence type="ECO:0000256" key="6">
    <source>
        <dbReference type="ARBA" id="ARBA00022454"/>
    </source>
</evidence>
<evidence type="ECO:0000256" key="12">
    <source>
        <dbReference type="ARBA" id="ARBA00023204"/>
    </source>
</evidence>
<feature type="coiled-coil region" evidence="15">
    <location>
        <begin position="574"/>
        <end position="629"/>
    </location>
</feature>
<comment type="cofactor">
    <cofactor evidence="1">
        <name>Zn(2+)</name>
        <dbReference type="ChEBI" id="CHEBI:29105"/>
    </cofactor>
</comment>
<keyword evidence="9" id="KW-0378">Hydrolase</keyword>
<feature type="compositionally biased region" description="Basic and acidic residues" evidence="16">
    <location>
        <begin position="925"/>
        <end position="942"/>
    </location>
</feature>
<evidence type="ECO:0000259" key="17">
    <source>
        <dbReference type="Pfam" id="PF13476"/>
    </source>
</evidence>
<keyword evidence="13" id="KW-0539">Nucleus</keyword>
<feature type="coiled-coil region" evidence="15">
    <location>
        <begin position="701"/>
        <end position="733"/>
    </location>
</feature>
<keyword evidence="19" id="KW-1185">Reference proteome</keyword>
<proteinExistence type="inferred from homology"/>
<dbReference type="NCBIfam" id="TIGR00606">
    <property type="entry name" value="rad50"/>
    <property type="match status" value="1"/>
</dbReference>
<evidence type="ECO:0000256" key="5">
    <source>
        <dbReference type="ARBA" id="ARBA00017893"/>
    </source>
</evidence>
<dbReference type="GO" id="GO:0006302">
    <property type="term" value="P:double-strand break repair"/>
    <property type="evidence" value="ECO:0007669"/>
    <property type="project" value="InterPro"/>
</dbReference>
<dbReference type="InterPro" id="IPR027417">
    <property type="entry name" value="P-loop_NTPase"/>
</dbReference>
<feature type="region of interest" description="Disordered" evidence="16">
    <location>
        <begin position="910"/>
        <end position="946"/>
    </location>
</feature>
<evidence type="ECO:0000256" key="7">
    <source>
        <dbReference type="ARBA" id="ARBA00022723"/>
    </source>
</evidence>
<keyword evidence="7" id="KW-0479">Metal-binding</keyword>
<dbReference type="Gene3D" id="3.40.50.300">
    <property type="entry name" value="P-loop containing nucleotide triphosphate hydrolases"/>
    <property type="match status" value="2"/>
</dbReference>
<organism evidence="18 19">
    <name type="scientific">Pseudocercospora musae</name>
    <dbReference type="NCBI Taxonomy" id="113226"/>
    <lineage>
        <taxon>Eukaryota</taxon>
        <taxon>Fungi</taxon>
        <taxon>Dikarya</taxon>
        <taxon>Ascomycota</taxon>
        <taxon>Pezizomycotina</taxon>
        <taxon>Dothideomycetes</taxon>
        <taxon>Dothideomycetidae</taxon>
        <taxon>Mycosphaerellales</taxon>
        <taxon>Mycosphaerellaceae</taxon>
        <taxon>Pseudocercospora</taxon>
    </lineage>
</organism>
<keyword evidence="12" id="KW-0234">DNA repair</keyword>
<feature type="coiled-coil region" evidence="15">
    <location>
        <begin position="501"/>
        <end position="531"/>
    </location>
</feature>
<dbReference type="InterPro" id="IPR004584">
    <property type="entry name" value="Rad50_eukaryotes"/>
</dbReference>
<evidence type="ECO:0000313" key="18">
    <source>
        <dbReference type="EMBL" id="KXT16606.1"/>
    </source>
</evidence>
<dbReference type="GO" id="GO:0046872">
    <property type="term" value="F:metal ion binding"/>
    <property type="evidence" value="ECO:0007669"/>
    <property type="project" value="UniProtKB-KW"/>
</dbReference>
<evidence type="ECO:0000256" key="14">
    <source>
        <dbReference type="ARBA" id="ARBA00049360"/>
    </source>
</evidence>
<comment type="caution">
    <text evidence="18">The sequence shown here is derived from an EMBL/GenBank/DDBJ whole genome shotgun (WGS) entry which is preliminary data.</text>
</comment>
<keyword evidence="8" id="KW-0227">DNA damage</keyword>
<feature type="coiled-coil region" evidence="15">
    <location>
        <begin position="188"/>
        <end position="239"/>
    </location>
</feature>
<evidence type="ECO:0000256" key="16">
    <source>
        <dbReference type="SAM" id="MobiDB-lite"/>
    </source>
</evidence>
<dbReference type="PANTHER" id="PTHR18867">
    <property type="entry name" value="RAD50"/>
    <property type="match status" value="1"/>
</dbReference>
<dbReference type="Proteomes" id="UP000073492">
    <property type="component" value="Unassembled WGS sequence"/>
</dbReference>
<evidence type="ECO:0000256" key="10">
    <source>
        <dbReference type="ARBA" id="ARBA00022833"/>
    </source>
</evidence>
<keyword evidence="11 15" id="KW-0175">Coiled coil</keyword>
<dbReference type="PANTHER" id="PTHR18867:SF12">
    <property type="entry name" value="DNA REPAIR PROTEIN RAD50"/>
    <property type="match status" value="1"/>
</dbReference>
<gene>
    <name evidence="18" type="ORF">AC579_6659</name>
</gene>
<dbReference type="GO" id="GO:0016887">
    <property type="term" value="F:ATP hydrolysis activity"/>
    <property type="evidence" value="ECO:0007669"/>
    <property type="project" value="InterPro"/>
</dbReference>
<evidence type="ECO:0000313" key="19">
    <source>
        <dbReference type="Proteomes" id="UP000073492"/>
    </source>
</evidence>
<dbReference type="Gene3D" id="1.20.5.1160">
    <property type="entry name" value="Vasodilator-stimulated phosphoprotein"/>
    <property type="match status" value="1"/>
</dbReference>
<dbReference type="GO" id="GO:0070192">
    <property type="term" value="P:chromosome organization involved in meiotic cell cycle"/>
    <property type="evidence" value="ECO:0007669"/>
    <property type="project" value="TreeGrafter"/>
</dbReference>
<reference evidence="18 19" key="1">
    <citation type="submission" date="2015-07" db="EMBL/GenBank/DDBJ databases">
        <title>Comparative genomics of the Sigatoka disease complex on banana suggests a link between parallel evolutionary changes in Pseudocercospora fijiensis and Pseudocercospora eumusae and increased virulence on the banana host.</title>
        <authorList>
            <person name="Chang T.-C."/>
            <person name="Salvucci A."/>
            <person name="Crous P.W."/>
            <person name="Stergiopoulos I."/>
        </authorList>
    </citation>
    <scope>NUCLEOTIDE SEQUENCE [LARGE SCALE GENOMIC DNA]</scope>
    <source>
        <strain evidence="18 19">CBS 116634</strain>
    </source>
</reference>
<accession>A0A139IPX7</accession>
<dbReference type="FunFam" id="3.40.50.300:FF:001195">
    <property type="entry name" value="DNA repair protein rad50"/>
    <property type="match status" value="1"/>
</dbReference>
<comment type="catalytic activity">
    <reaction evidence="14">
        <text>ATP + H2O = ADP + phosphate + H(+)</text>
        <dbReference type="Rhea" id="RHEA:13065"/>
        <dbReference type="ChEBI" id="CHEBI:15377"/>
        <dbReference type="ChEBI" id="CHEBI:15378"/>
        <dbReference type="ChEBI" id="CHEBI:30616"/>
        <dbReference type="ChEBI" id="CHEBI:43474"/>
        <dbReference type="ChEBI" id="CHEBI:456216"/>
    </reaction>
</comment>
<evidence type="ECO:0000256" key="1">
    <source>
        <dbReference type="ARBA" id="ARBA00001947"/>
    </source>
</evidence>
<feature type="coiled-coil region" evidence="15">
    <location>
        <begin position="271"/>
        <end position="326"/>
    </location>
</feature>
<dbReference type="GO" id="GO:0000794">
    <property type="term" value="C:condensed nuclear chromosome"/>
    <property type="evidence" value="ECO:0007669"/>
    <property type="project" value="TreeGrafter"/>
</dbReference>
<evidence type="ECO:0000256" key="11">
    <source>
        <dbReference type="ARBA" id="ARBA00023054"/>
    </source>
</evidence>
<dbReference type="InterPro" id="IPR038729">
    <property type="entry name" value="Rad50/SbcC_AAA"/>
</dbReference>
<evidence type="ECO:0000256" key="13">
    <source>
        <dbReference type="ARBA" id="ARBA00023242"/>
    </source>
</evidence>
<feature type="region of interest" description="Disordered" evidence="16">
    <location>
        <begin position="638"/>
        <end position="659"/>
    </location>
</feature>
<dbReference type="GO" id="GO:0003691">
    <property type="term" value="F:double-stranded telomeric DNA binding"/>
    <property type="evidence" value="ECO:0007669"/>
    <property type="project" value="TreeGrafter"/>
</dbReference>
<dbReference type="OrthoDB" id="18797at2759"/>
<keyword evidence="10" id="KW-0862">Zinc</keyword>
<name>A0A139IPX7_9PEZI</name>
<feature type="coiled-coil region" evidence="15">
    <location>
        <begin position="861"/>
        <end position="908"/>
    </location>
</feature>
<comment type="subcellular location">
    <subcellularLocation>
        <location evidence="3">Chromosome</location>
    </subcellularLocation>
    <subcellularLocation>
        <location evidence="2">Nucleus</location>
    </subcellularLocation>
</comment>
<evidence type="ECO:0000256" key="15">
    <source>
        <dbReference type="SAM" id="Coils"/>
    </source>
</evidence>
<sequence>MSKIEKLSITGVRSFDHKNQMAISFKTPLTLIVGMNGSGKTTIIECLKYVTTGEMPPNSEQGRSFVHDPKMAGEKEVLAQVKLQYTSTEGMRMVTTRNMSLTVKQGKRTFKSLEGTIKMAKDGERSTVSSTVADINGMMPRYLGVSKAVLENVIFCHQEESLWPMMAPTDLKRKFDEIFEANKYTKAIDNIKVMQKNKKIELKNLELNEVHCKQNNDKKKNLKAKIDLMDKQCETLREQESQFRAQRLDAEQGYQDAANRFARVNVVVGELKNKRSARAAKEENVQGLRENLNEMSESDHDLQRMLDEYDEHLRSFDANLQEQKKLYHHKEAEVTSARNVQSAKVSAIGRFEEQKASHERQVEYRNRLIQESARIHEIRGYDRDIDERLAKEFMQKITRTTRDAQAEFERVRSQVQEEVSAQQKVLNNLNSEAVRYRQQKETSRLQINKYDEKIGEMQRRAQTLHSNESDKVTFESQLFDTQSKLASAKSEMDSSPWNKQIESAEAELRRLADAREKLDSEREEAARLAKESAQIDYLREQLGDRHRRLGTMTSAHSDKVREIVGDGWKPQTLENSYERALKNMDAELADAKKQRDGSQIQVDNLSSKLDELKVSLRAKKGEAKDAENDIYDAIGRAPKDFPTELAEREQNRDELKQEGDSLGMIQQYFEAAIKMAKKPQKPCCRMCTRPFANQTELQAMLDRVKLEQDNMTQQIDEQKIAEAETALEQARKVNVQFDTWERLTQKEVPVVIKDIEDVERRWKQANDECEAYSSVFKEAASRKQDIESLSKTVNIIVTLSSEADALQKQIEEQAAKQKSQGLSRGFEAVQADIKKIDGASKAQQASRDEAVSVRDRKIKAVSDLELEASRLEGKLQQAVYDLKQRQDLEEQEQEYKTLKSQEREKIQEFDRKLNENGSQTATEQVKYDDISRRGADKDRDQQNKFNKLNNSLNKLSNADAEIKAYYERGGDEQLLSAKREKEDADAAVDRAVAEQSQITRNIKKLTDQSQSYAESKRNITDNQRYRRDRRQLQQLSDEIEELEKRNCEADAQTYHREAERWQKKRDEAAAQQAAVVGELKGVDSQLQISIAEFARDYKTAGRQYKAAHIMVTTTKAAIQDLGAYGAALDKAIMQYHTMKMEQINGIIDELWRKTYMGTDVDTIMIRSENETVKSTKNYNYRVVMVKQDTEMDMRGRCSAGQKVLASIIIRMALAECFGIRCGVIALDEPTTNLDVDNIRALALSLSAIIQDRKKQANFQLIIITHDEDFLREMRCDDLVDSYYRVHRNNDQNTEIAKQSIAEVM</sequence>
<feature type="coiled-coil region" evidence="15">
    <location>
        <begin position="412"/>
        <end position="467"/>
    </location>
</feature>
<dbReference type="STRING" id="113226.A0A139IPX7"/>
<evidence type="ECO:0000256" key="3">
    <source>
        <dbReference type="ARBA" id="ARBA00004286"/>
    </source>
</evidence>
<dbReference type="GO" id="GO:0051880">
    <property type="term" value="F:G-quadruplex DNA binding"/>
    <property type="evidence" value="ECO:0007669"/>
    <property type="project" value="TreeGrafter"/>
</dbReference>
<dbReference type="GO" id="GO:0030870">
    <property type="term" value="C:Mre11 complex"/>
    <property type="evidence" value="ECO:0007669"/>
    <property type="project" value="InterPro"/>
</dbReference>
<dbReference type="GO" id="GO:0000722">
    <property type="term" value="P:telomere maintenance via recombination"/>
    <property type="evidence" value="ECO:0007669"/>
    <property type="project" value="TreeGrafter"/>
</dbReference>
<dbReference type="GO" id="GO:0007004">
    <property type="term" value="P:telomere maintenance via telomerase"/>
    <property type="evidence" value="ECO:0007669"/>
    <property type="project" value="TreeGrafter"/>
</dbReference>
<keyword evidence="6" id="KW-0158">Chromosome</keyword>
<dbReference type="Pfam" id="PF13476">
    <property type="entry name" value="AAA_23"/>
    <property type="match status" value="1"/>
</dbReference>
<feature type="domain" description="Rad50/SbcC-type AAA" evidence="17">
    <location>
        <begin position="6"/>
        <end position="233"/>
    </location>
</feature>
<comment type="similarity">
    <text evidence="4">Belongs to the SMC family. RAD50 subfamily.</text>
</comment>